<name>A0A498GW04_9EURY</name>
<dbReference type="PANTHER" id="PTHR43185:SF1">
    <property type="entry name" value="FE(2+) TRANSPORTER FEOB"/>
    <property type="match status" value="1"/>
</dbReference>
<feature type="domain" description="FeoB-type G" evidence="16">
    <location>
        <begin position="1"/>
        <end position="162"/>
    </location>
</feature>
<dbReference type="NCBIfam" id="TIGR00437">
    <property type="entry name" value="feoB"/>
    <property type="match status" value="1"/>
</dbReference>
<feature type="transmembrane region" description="Helical" evidence="15">
    <location>
        <begin position="364"/>
        <end position="386"/>
    </location>
</feature>
<gene>
    <name evidence="17" type="ORF">ABH15_13160</name>
</gene>
<keyword evidence="18" id="KW-1185">Reference proteome</keyword>
<keyword evidence="3" id="KW-1003">Cell membrane</keyword>
<dbReference type="InterPro" id="IPR011642">
    <property type="entry name" value="Gate_dom"/>
</dbReference>
<dbReference type="InterPro" id="IPR006073">
    <property type="entry name" value="GTP-bd"/>
</dbReference>
<feature type="binding site" evidence="13">
    <location>
        <begin position="113"/>
        <end position="116"/>
    </location>
    <ligand>
        <name>GTP</name>
        <dbReference type="ChEBI" id="CHEBI:37565"/>
        <label>1</label>
    </ligand>
</feature>
<evidence type="ECO:0000256" key="9">
    <source>
        <dbReference type="ARBA" id="ARBA00023065"/>
    </source>
</evidence>
<dbReference type="PANTHER" id="PTHR43185">
    <property type="entry name" value="FERROUS IRON TRANSPORT PROTEIN B"/>
    <property type="match status" value="1"/>
</dbReference>
<evidence type="ECO:0000256" key="13">
    <source>
        <dbReference type="PIRSR" id="PIRSR603373-1"/>
    </source>
</evidence>
<evidence type="ECO:0000313" key="17">
    <source>
        <dbReference type="EMBL" id="RXE55161.1"/>
    </source>
</evidence>
<feature type="transmembrane region" description="Helical" evidence="15">
    <location>
        <begin position="319"/>
        <end position="344"/>
    </location>
</feature>
<dbReference type="Pfam" id="PF07670">
    <property type="entry name" value="Gate"/>
    <property type="match status" value="2"/>
</dbReference>
<keyword evidence="4" id="KW-0410">Iron transport</keyword>
<dbReference type="GO" id="GO:0015093">
    <property type="term" value="F:ferrous iron transmembrane transporter activity"/>
    <property type="evidence" value="ECO:0007669"/>
    <property type="project" value="UniProtKB-UniRule"/>
</dbReference>
<sequence length="617" mass="66866">MKTALIGNPGVGKSLIFNQLTGLGVEVSNYPGTTVELQRGNTCYRREIVELVDLPGVYSLDGTSDEELLVQRFLGQQGADALIAVLNVTRLERNLYLLLQVAEYGLPMIVVLNMIDEAADRGFEVDAAALRDILGVEVLLTSALEGKNIDRIIPLALADARPSTVEVPYDHHIEAAVRSLDKMLGAERVESMQALEGIGDDPDLLEAAKTIADEIESRHRMTISQIIAANRHNFARQIADAITVRIEEPAPPFDLDRIFTRVIPGIPVLIGVLLTMLVTVFIVGSWIEEFIVTLFDTWAIAPFMSLGLPPLIETIGISILLALQAGLGIAFPYILLFYIFISILEDSGYMTRAAFLADKAMHRVGMHGGAIIPMTLAFGCTVPAIMGIRTLRSRRERMIAAFLVTMVPCSARTVIIAGIVSSFIGIAAALSIYIIVFALILATGLMLSRVTPGERFGMIMEMAPLRRPDPNLVLKKSWSRLSEFLFIAMPLLLLGSVFLGLFEFFGLMNAFAAFAAPVMEGLLGLPGYTATALIFGILRKEMAFETLAILAGTADLGAVLSALQLYVFAIVTVLFVPCLSTITVLNREVGSRITLAVSLYTVSLGLVIGALINLVLT</sequence>
<dbReference type="InterPro" id="IPR027417">
    <property type="entry name" value="P-loop_NTPase"/>
</dbReference>
<dbReference type="InterPro" id="IPR050860">
    <property type="entry name" value="FeoB_GTPase"/>
</dbReference>
<dbReference type="Proteomes" id="UP000290932">
    <property type="component" value="Unassembled WGS sequence"/>
</dbReference>
<feature type="binding site" evidence="13">
    <location>
        <begin position="32"/>
        <end position="36"/>
    </location>
    <ligand>
        <name>GTP</name>
        <dbReference type="ChEBI" id="CHEBI:37565"/>
        <label>1</label>
    </ligand>
</feature>
<dbReference type="GO" id="GO:0046872">
    <property type="term" value="F:metal ion binding"/>
    <property type="evidence" value="ECO:0007669"/>
    <property type="project" value="UniProtKB-KW"/>
</dbReference>
<dbReference type="Gene3D" id="3.40.50.300">
    <property type="entry name" value="P-loop containing nucleotide triphosphate hydrolases"/>
    <property type="match status" value="1"/>
</dbReference>
<keyword evidence="7 15" id="KW-1133">Transmembrane helix</keyword>
<keyword evidence="10 13" id="KW-0342">GTP-binding</keyword>
<feature type="transmembrane region" description="Helical" evidence="15">
    <location>
        <begin position="290"/>
        <end position="312"/>
    </location>
</feature>
<feature type="binding site" evidence="13">
    <location>
        <begin position="7"/>
        <end position="14"/>
    </location>
    <ligand>
        <name>GTP</name>
        <dbReference type="ChEBI" id="CHEBI:37565"/>
        <label>1</label>
    </ligand>
</feature>
<evidence type="ECO:0000256" key="10">
    <source>
        <dbReference type="ARBA" id="ARBA00023134"/>
    </source>
</evidence>
<feature type="transmembrane region" description="Helical" evidence="15">
    <location>
        <begin position="426"/>
        <end position="448"/>
    </location>
</feature>
<keyword evidence="6 13" id="KW-0547">Nucleotide-binding</keyword>
<dbReference type="OrthoDB" id="85305at2157"/>
<dbReference type="InterPro" id="IPR011640">
    <property type="entry name" value="Fe2_transport_prot_B_C"/>
</dbReference>
<keyword evidence="5 15" id="KW-0812">Transmembrane</keyword>
<keyword evidence="11 15" id="KW-0472">Membrane</keyword>
<feature type="binding site" evidence="14">
    <location>
        <position position="21"/>
    </location>
    <ligand>
        <name>Mg(2+)</name>
        <dbReference type="ChEBI" id="CHEBI:18420"/>
        <label>2</label>
    </ligand>
</feature>
<evidence type="ECO:0000259" key="16">
    <source>
        <dbReference type="PROSITE" id="PS51711"/>
    </source>
</evidence>
<feature type="transmembrane region" description="Helical" evidence="15">
    <location>
        <begin position="484"/>
        <end position="505"/>
    </location>
</feature>
<evidence type="ECO:0000256" key="15">
    <source>
        <dbReference type="SAM" id="Phobius"/>
    </source>
</evidence>
<dbReference type="SUPFAM" id="SSF52540">
    <property type="entry name" value="P-loop containing nucleoside triphosphate hydrolases"/>
    <property type="match status" value="1"/>
</dbReference>
<evidence type="ECO:0000256" key="7">
    <source>
        <dbReference type="ARBA" id="ARBA00022989"/>
    </source>
</evidence>
<dbReference type="GO" id="GO:0005525">
    <property type="term" value="F:GTP binding"/>
    <property type="evidence" value="ECO:0007669"/>
    <property type="project" value="UniProtKB-KW"/>
</dbReference>
<feature type="transmembrane region" description="Helical" evidence="15">
    <location>
        <begin position="262"/>
        <end position="284"/>
    </location>
</feature>
<dbReference type="InterPro" id="IPR030389">
    <property type="entry name" value="G_FEOB_dom"/>
</dbReference>
<dbReference type="PRINTS" id="PR00326">
    <property type="entry name" value="GTP1OBG"/>
</dbReference>
<accession>A0A498GW04</accession>
<dbReference type="AlphaFoldDB" id="A0A498GW04"/>
<dbReference type="InterPro" id="IPR003373">
    <property type="entry name" value="Fe2_transport_prot-B"/>
</dbReference>
<feature type="transmembrane region" description="Helical" evidence="15">
    <location>
        <begin position="398"/>
        <end position="420"/>
    </location>
</feature>
<evidence type="ECO:0000256" key="11">
    <source>
        <dbReference type="ARBA" id="ARBA00023136"/>
    </source>
</evidence>
<dbReference type="GO" id="GO:0005886">
    <property type="term" value="C:plasma membrane"/>
    <property type="evidence" value="ECO:0007669"/>
    <property type="project" value="UniProtKB-SubCell"/>
</dbReference>
<feature type="binding site" evidence="14">
    <location>
        <position position="18"/>
    </location>
    <ligand>
        <name>Mg(2+)</name>
        <dbReference type="ChEBI" id="CHEBI:18420"/>
        <label>2</label>
    </ligand>
</feature>
<keyword evidence="9" id="KW-0406">Ion transport</keyword>
<feature type="transmembrane region" description="Helical" evidence="15">
    <location>
        <begin position="597"/>
        <end position="616"/>
    </location>
</feature>
<evidence type="ECO:0000256" key="1">
    <source>
        <dbReference type="ARBA" id="ARBA00004651"/>
    </source>
</evidence>
<protein>
    <recommendedName>
        <fullName evidence="12">Ferrous iron transport protein B</fullName>
    </recommendedName>
</protein>
<evidence type="ECO:0000256" key="8">
    <source>
        <dbReference type="ARBA" id="ARBA00023004"/>
    </source>
</evidence>
<organism evidence="17 18">
    <name type="scientific">Methanoculleus taiwanensis</name>
    <dbReference type="NCBI Taxonomy" id="1550565"/>
    <lineage>
        <taxon>Archaea</taxon>
        <taxon>Methanobacteriati</taxon>
        <taxon>Methanobacteriota</taxon>
        <taxon>Stenosarchaea group</taxon>
        <taxon>Methanomicrobia</taxon>
        <taxon>Methanomicrobiales</taxon>
        <taxon>Methanomicrobiaceae</taxon>
        <taxon>Methanoculleus</taxon>
    </lineage>
</organism>
<evidence type="ECO:0000256" key="2">
    <source>
        <dbReference type="ARBA" id="ARBA00022448"/>
    </source>
</evidence>
<evidence type="ECO:0000256" key="12">
    <source>
        <dbReference type="NCBIfam" id="TIGR00437"/>
    </source>
</evidence>
<dbReference type="Pfam" id="PF02421">
    <property type="entry name" value="FeoB_N"/>
    <property type="match status" value="1"/>
</dbReference>
<evidence type="ECO:0000256" key="5">
    <source>
        <dbReference type="ARBA" id="ARBA00022692"/>
    </source>
</evidence>
<dbReference type="Pfam" id="PF07664">
    <property type="entry name" value="FeoB_C"/>
    <property type="match status" value="1"/>
</dbReference>
<keyword evidence="8" id="KW-0408">Iron</keyword>
<feature type="binding site" evidence="14">
    <location>
        <position position="22"/>
    </location>
    <ligand>
        <name>Mg(2+)</name>
        <dbReference type="ChEBI" id="CHEBI:18420"/>
        <label>1</label>
    </ligand>
</feature>
<feature type="transmembrane region" description="Helical" evidence="15">
    <location>
        <begin position="511"/>
        <end position="535"/>
    </location>
</feature>
<feature type="binding site" evidence="13">
    <location>
        <begin position="53"/>
        <end position="56"/>
    </location>
    <ligand>
        <name>GTP</name>
        <dbReference type="ChEBI" id="CHEBI:37565"/>
        <label>1</label>
    </ligand>
</feature>
<keyword evidence="2" id="KW-0813">Transport</keyword>
<comment type="subcellular location">
    <subcellularLocation>
        <location evidence="1">Cell membrane</location>
        <topology evidence="1">Multi-pass membrane protein</topology>
    </subcellularLocation>
</comment>
<evidence type="ECO:0000313" key="18">
    <source>
        <dbReference type="Proteomes" id="UP000290932"/>
    </source>
</evidence>
<keyword evidence="14" id="KW-0460">Magnesium</keyword>
<dbReference type="RefSeq" id="WP_128695070.1">
    <property type="nucleotide sequence ID" value="NZ_LHQS01000004.1"/>
</dbReference>
<proteinExistence type="predicted"/>
<evidence type="ECO:0000256" key="14">
    <source>
        <dbReference type="PIRSR" id="PIRSR603373-2"/>
    </source>
</evidence>
<feature type="transmembrane region" description="Helical" evidence="15">
    <location>
        <begin position="566"/>
        <end position="585"/>
    </location>
</feature>
<reference evidence="17 18" key="1">
    <citation type="journal article" date="2015" name="Int. J. Syst. Evol. Microbiol.">
        <title>Methanoculleus taiwanensis sp. nov., a methanogen isolated from deep marine sediment at the deformation front area near Taiwan.</title>
        <authorList>
            <person name="Weng C.Y."/>
            <person name="Chen S.C."/>
            <person name="Lai M.C."/>
            <person name="Wu S.Y."/>
            <person name="Lin S."/>
            <person name="Yang T.F."/>
            <person name="Chen P.C."/>
        </authorList>
    </citation>
    <scope>NUCLEOTIDE SEQUENCE [LARGE SCALE GENOMIC DNA]</scope>
    <source>
        <strain evidence="17 18">CYW4</strain>
    </source>
</reference>
<keyword evidence="14" id="KW-0479">Metal-binding</keyword>
<dbReference type="CDD" id="cd01879">
    <property type="entry name" value="FeoB"/>
    <property type="match status" value="1"/>
</dbReference>
<comment type="caution">
    <text evidence="17">The sequence shown here is derived from an EMBL/GenBank/DDBJ whole genome shotgun (WGS) entry which is preliminary data.</text>
</comment>
<evidence type="ECO:0000256" key="4">
    <source>
        <dbReference type="ARBA" id="ARBA00022496"/>
    </source>
</evidence>
<evidence type="ECO:0000256" key="3">
    <source>
        <dbReference type="ARBA" id="ARBA00022475"/>
    </source>
</evidence>
<dbReference type="PROSITE" id="PS51711">
    <property type="entry name" value="G_FEOB"/>
    <property type="match status" value="1"/>
</dbReference>
<dbReference type="EMBL" id="LHQS01000004">
    <property type="protein sequence ID" value="RXE55161.1"/>
    <property type="molecule type" value="Genomic_DNA"/>
</dbReference>
<evidence type="ECO:0000256" key="6">
    <source>
        <dbReference type="ARBA" id="ARBA00022741"/>
    </source>
</evidence>